<dbReference type="Gene3D" id="2.170.130.10">
    <property type="entry name" value="TonB-dependent receptor, plug domain"/>
    <property type="match status" value="1"/>
</dbReference>
<proteinExistence type="predicted"/>
<dbReference type="EMBL" id="CP039393">
    <property type="protein sequence ID" value="QCD34658.1"/>
    <property type="molecule type" value="Genomic_DNA"/>
</dbReference>
<dbReference type="RefSeq" id="WP_123395304.1">
    <property type="nucleotide sequence ID" value="NZ_CP039393.1"/>
</dbReference>
<dbReference type="InterPro" id="IPR037066">
    <property type="entry name" value="Plug_dom_sf"/>
</dbReference>
<feature type="signal peptide" evidence="1">
    <location>
        <begin position="1"/>
        <end position="24"/>
    </location>
</feature>
<dbReference type="Proteomes" id="UP000297031">
    <property type="component" value="Chromosome"/>
</dbReference>
<feature type="chain" id="PRO_5020218432" evidence="1">
    <location>
        <begin position="25"/>
        <end position="952"/>
    </location>
</feature>
<dbReference type="SUPFAM" id="SSF56935">
    <property type="entry name" value="Porins"/>
    <property type="match status" value="1"/>
</dbReference>
<dbReference type="InterPro" id="IPR023997">
    <property type="entry name" value="TonB-dep_OMP_SusC/RagA_CS"/>
</dbReference>
<evidence type="ECO:0000259" key="2">
    <source>
        <dbReference type="Pfam" id="PF07715"/>
    </source>
</evidence>
<dbReference type="AlphaFoldDB" id="A0A4P7VNA8"/>
<evidence type="ECO:0000256" key="1">
    <source>
        <dbReference type="SAM" id="SignalP"/>
    </source>
</evidence>
<reference evidence="3 4" key="1">
    <citation type="submission" date="2019-02" db="EMBL/GenBank/DDBJ databases">
        <title>Isolation and identification of novel species under the genus Muribaculum.</title>
        <authorList>
            <person name="Miyake S."/>
            <person name="Ding Y."/>
            <person name="Low A."/>
            <person name="Soh M."/>
            <person name="Seedorf H."/>
        </authorList>
    </citation>
    <scope>NUCLEOTIDE SEQUENCE [LARGE SCALE GENOMIC DNA]</scope>
    <source>
        <strain evidence="3 4">TLL-A4</strain>
    </source>
</reference>
<dbReference type="NCBIfam" id="TIGR04056">
    <property type="entry name" value="OMP_RagA_SusC"/>
    <property type="match status" value="1"/>
</dbReference>
<dbReference type="InterPro" id="IPR012910">
    <property type="entry name" value="Plug_dom"/>
</dbReference>
<accession>A0A4P7VNA8</accession>
<feature type="domain" description="TonB-dependent receptor plug" evidence="2">
    <location>
        <begin position="52"/>
        <end position="141"/>
    </location>
</feature>
<dbReference type="KEGG" id="mgod:E7746_01605"/>
<keyword evidence="4" id="KW-1185">Reference proteome</keyword>
<sequence length="952" mass="106451">MISRNTILFPAIIGIVGASLSVTAAESEERVDSVKADDLVQVAFRKVDKNELLGGVSVLDMEDLQKTNYTYEPQNLEGYISGWNGNSIWGMDGDNDGGYLVLVDGVPRDMNNIPSDEIKSISFLKGAQAVVLYGSRAAKGVILITTKRGKEGPLTVSVRANTGWHVAKAYPEYLGSAEYMTLYNEARRNDGLSNLYSDEVIYHTAAKTNPYRYSDVNFYSDEYLKKVYNRTDADAEIYGGNERARFYTNINYFRQGDYLDFGEAKKNYTDRFSVRGNVDVNISKVVSAYVDASATFYGSRSGHGNYWQQAAMMRPNRVTPWIPVDFINPNVTGALDLINNSLNIRNGMFPAGTSIDKTNIFADYDIAGYTKFTSRQFQFDAGVNLDLNPLVKGLTFHTQFAVDYATTYNTAYKDTYAVFVPVWGNINGKEEIVGLTQEGLDKHTGSQSVSNSTSRQIIHFSGNFDYNRTFADVHNVHALAVVSGWQRTTAGQYHRTSSANIGFEVDYNYDRRYYADFGISGIHSAKLAPGHRQAWSPTGTIGWRISNEDFLKDSQVVNELMLSVSGGILHTDLDISNFYMYSANYTQGGWFSWAAGGYAATYPQRGANEDLTFIKRKEFSVNLRGQFFNNLLGLEGSFFVINNEGLLINNSTKFPSYFSTYYPESSLVPWLNFNNNRRVGFDFGVKINKQIGEVNLIAGVNGTYYDTKATKRDELNADAYQNREGKALDGIWGYRCAGFFNSEDEIKGWADQSALGGSNIQPGDLKYVDMNDDGVIDSKDQVFLGKGGWYGNPFTMGINITAQYKGFSLFMMGIGRFGSYAMKGDTKVDDNNSYSYWWVHGDRKYSAEVRNRWTPETAATATYPRLTTTNGANNFVASDFWMYSTDRFSLAKVQLTYDFPSRMFTGPIVKGLQVYVSGSDLLTIGKNRKILEMNVGSAPQSRFYNLGAKVIF</sequence>
<dbReference type="Pfam" id="PF07715">
    <property type="entry name" value="Plug"/>
    <property type="match status" value="1"/>
</dbReference>
<evidence type="ECO:0000313" key="3">
    <source>
        <dbReference type="EMBL" id="QCD34658.1"/>
    </source>
</evidence>
<gene>
    <name evidence="3" type="ORF">E7746_01605</name>
</gene>
<dbReference type="NCBIfam" id="TIGR04057">
    <property type="entry name" value="SusC_RagA_signa"/>
    <property type="match status" value="1"/>
</dbReference>
<dbReference type="InterPro" id="IPR023996">
    <property type="entry name" value="TonB-dep_OMP_SusC/RagA"/>
</dbReference>
<name>A0A4P7VNA8_9BACT</name>
<keyword evidence="1" id="KW-0732">Signal</keyword>
<organism evidence="3 4">
    <name type="scientific">Muribaculum gordoncarteri</name>
    <dbReference type="NCBI Taxonomy" id="2530390"/>
    <lineage>
        <taxon>Bacteria</taxon>
        <taxon>Pseudomonadati</taxon>
        <taxon>Bacteroidota</taxon>
        <taxon>Bacteroidia</taxon>
        <taxon>Bacteroidales</taxon>
        <taxon>Muribaculaceae</taxon>
        <taxon>Muribaculum</taxon>
    </lineage>
</organism>
<evidence type="ECO:0000313" key="4">
    <source>
        <dbReference type="Proteomes" id="UP000297031"/>
    </source>
</evidence>
<protein>
    <submittedName>
        <fullName evidence="3">SusC/RagA family TonB-linked outer membrane protein</fullName>
    </submittedName>
</protein>
<dbReference type="OrthoDB" id="9768177at2"/>